<proteinExistence type="predicted"/>
<keyword evidence="1" id="KW-0479">Metal-binding</keyword>
<evidence type="ECO:0000256" key="2">
    <source>
        <dbReference type="ARBA" id="ARBA00022801"/>
    </source>
</evidence>
<dbReference type="RefSeq" id="WP_102242991.1">
    <property type="nucleotide sequence ID" value="NZ_CP025704.1"/>
</dbReference>
<dbReference type="AlphaFoldDB" id="A0A2K9NQB0"/>
<reference evidence="3 4" key="1">
    <citation type="submission" date="2018-01" db="EMBL/GenBank/DDBJ databases">
        <title>Complete genome sequence of Bacteriovorax stolpii DSM12778.</title>
        <authorList>
            <person name="Tang B."/>
            <person name="Chang J."/>
        </authorList>
    </citation>
    <scope>NUCLEOTIDE SEQUENCE [LARGE SCALE GENOMIC DNA]</scope>
    <source>
        <strain evidence="3 4">DSM 12778</strain>
    </source>
</reference>
<dbReference type="Gene3D" id="3.60.21.10">
    <property type="match status" value="1"/>
</dbReference>
<dbReference type="KEGG" id="bsto:C0V70_06150"/>
<organism evidence="3 4">
    <name type="scientific">Bacteriovorax stolpii</name>
    <name type="common">Bdellovibrio stolpii</name>
    <dbReference type="NCBI Taxonomy" id="960"/>
    <lineage>
        <taxon>Bacteria</taxon>
        <taxon>Pseudomonadati</taxon>
        <taxon>Bdellovibrionota</taxon>
        <taxon>Bacteriovoracia</taxon>
        <taxon>Bacteriovoracales</taxon>
        <taxon>Bacteriovoracaceae</taxon>
        <taxon>Bacteriovorax</taxon>
    </lineage>
</organism>
<dbReference type="InterPro" id="IPR029052">
    <property type="entry name" value="Metallo-depent_PP-like"/>
</dbReference>
<dbReference type="PANTHER" id="PTHR31302">
    <property type="entry name" value="TRANSMEMBRANE PROTEIN WITH METALLOPHOSPHOESTERASE DOMAIN-RELATED"/>
    <property type="match status" value="1"/>
</dbReference>
<keyword evidence="4" id="KW-1185">Reference proteome</keyword>
<dbReference type="EMBL" id="CP025704">
    <property type="protein sequence ID" value="AUN97698.1"/>
    <property type="molecule type" value="Genomic_DNA"/>
</dbReference>
<dbReference type="PANTHER" id="PTHR31302:SF31">
    <property type="entry name" value="PHOSPHODIESTERASE YAEI"/>
    <property type="match status" value="1"/>
</dbReference>
<keyword evidence="2" id="KW-0378">Hydrolase</keyword>
<dbReference type="InterPro" id="IPR004843">
    <property type="entry name" value="Calcineurin-like_PHP"/>
</dbReference>
<sequence length="260" mass="29455">MLRKNLVFILALLSVMMLGYSYFIETNWLDITRHRINLKTNSNKKLKIIQISDLHTNGIGTIEEKVIRAIQSEKPDFIFLTGDIATPGGTNSGYEKVLKELKAKQAIYYIPGNWEDWEPISDLSNILKRNNIIDLTNKTLRLDKNLWLTGFADAPTGNPDLRILKNIPNDSKIISIFHSPIFFDEVSNSTDLAFAGHTHGGQIRLPLIGSIALPPGSGKYDQGWFQKNRAKMYVNRGIGTSIVPFRFLCRPEISIFEISY</sequence>
<evidence type="ECO:0000313" key="4">
    <source>
        <dbReference type="Proteomes" id="UP000235584"/>
    </source>
</evidence>
<dbReference type="InterPro" id="IPR051158">
    <property type="entry name" value="Metallophosphoesterase_sf"/>
</dbReference>
<name>A0A2K9NQB0_BACTC</name>
<evidence type="ECO:0000313" key="3">
    <source>
        <dbReference type="EMBL" id="AUN97698.1"/>
    </source>
</evidence>
<dbReference type="GO" id="GO:0046872">
    <property type="term" value="F:metal ion binding"/>
    <property type="evidence" value="ECO:0007669"/>
    <property type="project" value="UniProtKB-KW"/>
</dbReference>
<dbReference type="SUPFAM" id="SSF56300">
    <property type="entry name" value="Metallo-dependent phosphatases"/>
    <property type="match status" value="1"/>
</dbReference>
<dbReference type="Pfam" id="PF00149">
    <property type="entry name" value="Metallophos"/>
    <property type="match status" value="1"/>
</dbReference>
<dbReference type="Proteomes" id="UP000235584">
    <property type="component" value="Chromosome"/>
</dbReference>
<dbReference type="GO" id="GO:0009245">
    <property type="term" value="P:lipid A biosynthetic process"/>
    <property type="evidence" value="ECO:0007669"/>
    <property type="project" value="TreeGrafter"/>
</dbReference>
<evidence type="ECO:0000256" key="1">
    <source>
        <dbReference type="ARBA" id="ARBA00022723"/>
    </source>
</evidence>
<dbReference type="GO" id="GO:0016020">
    <property type="term" value="C:membrane"/>
    <property type="evidence" value="ECO:0007669"/>
    <property type="project" value="GOC"/>
</dbReference>
<dbReference type="GO" id="GO:0008758">
    <property type="term" value="F:UDP-2,3-diacylglucosamine hydrolase activity"/>
    <property type="evidence" value="ECO:0007669"/>
    <property type="project" value="TreeGrafter"/>
</dbReference>
<accession>A0A2K9NQB0</accession>
<gene>
    <name evidence="3" type="ORF">C0V70_06150</name>
</gene>
<protein>
    <submittedName>
        <fullName evidence="3">Uncharacterized protein</fullName>
    </submittedName>
</protein>